<comment type="caution">
    <text evidence="3">The sequence shown here is derived from an EMBL/GenBank/DDBJ whole genome shotgun (WGS) entry which is preliminary data.</text>
</comment>
<dbReference type="FunFam" id="3.40.50.2000:FF:000060">
    <property type="entry name" value="Glycosyltransferase"/>
    <property type="match status" value="1"/>
</dbReference>
<dbReference type="EMBL" id="CM026421">
    <property type="protein sequence ID" value="KAG0590071.1"/>
    <property type="molecule type" value="Genomic_DNA"/>
</dbReference>
<name>A0A8T0J4C9_CERPU</name>
<protein>
    <recommendedName>
        <fullName evidence="5">Glycosyltransferase</fullName>
    </recommendedName>
</protein>
<dbReference type="PANTHER" id="PTHR11926">
    <property type="entry name" value="GLUCOSYL/GLUCURONOSYL TRANSFERASES"/>
    <property type="match status" value="1"/>
</dbReference>
<dbReference type="Pfam" id="PF00201">
    <property type="entry name" value="UDPGT"/>
    <property type="match status" value="1"/>
</dbReference>
<dbReference type="PANTHER" id="PTHR11926:SF774">
    <property type="entry name" value="UDP-GLYCOSYLTRANSFERASE 85A1-RELATED"/>
    <property type="match status" value="1"/>
</dbReference>
<organism evidence="3 4">
    <name type="scientific">Ceratodon purpureus</name>
    <name type="common">Fire moss</name>
    <name type="synonym">Dicranum purpureum</name>
    <dbReference type="NCBI Taxonomy" id="3225"/>
    <lineage>
        <taxon>Eukaryota</taxon>
        <taxon>Viridiplantae</taxon>
        <taxon>Streptophyta</taxon>
        <taxon>Embryophyta</taxon>
        <taxon>Bryophyta</taxon>
        <taxon>Bryophytina</taxon>
        <taxon>Bryopsida</taxon>
        <taxon>Dicranidae</taxon>
        <taxon>Pseudoditrichales</taxon>
        <taxon>Ditrichaceae</taxon>
        <taxon>Ceratodon</taxon>
    </lineage>
</organism>
<dbReference type="Proteomes" id="UP000822688">
    <property type="component" value="Chromosome 1"/>
</dbReference>
<evidence type="ECO:0008006" key="5">
    <source>
        <dbReference type="Google" id="ProtNLM"/>
    </source>
</evidence>
<comment type="similarity">
    <text evidence="1">Belongs to the UDP-glycosyltransferase family.</text>
</comment>
<dbReference type="AlphaFoldDB" id="A0A8T0J4C9"/>
<dbReference type="Gene3D" id="3.40.50.2000">
    <property type="entry name" value="Glycogen Phosphorylase B"/>
    <property type="match status" value="2"/>
</dbReference>
<dbReference type="CDD" id="cd03784">
    <property type="entry name" value="GT1_Gtf-like"/>
    <property type="match status" value="1"/>
</dbReference>
<reference evidence="3" key="1">
    <citation type="submission" date="2020-06" db="EMBL/GenBank/DDBJ databases">
        <title>WGS assembly of Ceratodon purpureus strain R40.</title>
        <authorList>
            <person name="Carey S.B."/>
            <person name="Jenkins J."/>
            <person name="Shu S."/>
            <person name="Lovell J.T."/>
            <person name="Sreedasyam A."/>
            <person name="Maumus F."/>
            <person name="Tiley G.P."/>
            <person name="Fernandez-Pozo N."/>
            <person name="Barry K."/>
            <person name="Chen C."/>
            <person name="Wang M."/>
            <person name="Lipzen A."/>
            <person name="Daum C."/>
            <person name="Saski C.A."/>
            <person name="Payton A.C."/>
            <person name="Mcbreen J.C."/>
            <person name="Conrad R.E."/>
            <person name="Kollar L.M."/>
            <person name="Olsson S."/>
            <person name="Huttunen S."/>
            <person name="Landis J.B."/>
            <person name="Wickett N.J."/>
            <person name="Johnson M.G."/>
            <person name="Rensing S.A."/>
            <person name="Grimwood J."/>
            <person name="Schmutz J."/>
            <person name="Mcdaniel S.F."/>
        </authorList>
    </citation>
    <scope>NUCLEOTIDE SEQUENCE</scope>
    <source>
        <strain evidence="3">R40</strain>
    </source>
</reference>
<dbReference type="SUPFAM" id="SSF53756">
    <property type="entry name" value="UDP-Glycosyltransferase/glycogen phosphorylase"/>
    <property type="match status" value="1"/>
</dbReference>
<dbReference type="EMBL" id="CM026421">
    <property type="protein sequence ID" value="KAG0590072.1"/>
    <property type="molecule type" value="Genomic_DNA"/>
</dbReference>
<evidence type="ECO:0000313" key="4">
    <source>
        <dbReference type="Proteomes" id="UP000822688"/>
    </source>
</evidence>
<sequence length="487" mass="54186">MENGNSAIRPHAVIFPFGALGHIRPLEQLARRLAHVYGFKVTFVVTSHFYKRMDFTDSKNGDDSIQYMDLEEGFPDSYYHMTALKTLVFALGTLGPSLKELLGRIHSEVHPVTCVISDQVFTEAHRTALHHGIPSVAFVTSSAMAVTAKYYGPRFIEEGLLPIPKSPAEAKEALSQTVTIVPGMHPMKLGDYHSGLWVNDITEPFFQYVIGDHSKNLHERDWILVNSIYELEAPLLEAVQQDVGIKFTTVGPLAITPITTTEPFDVNNNEDNKISNYSPEEKKCMDWLNKQEPTSVIYVSFGSFAVISASNLEKILLGLEDSQVPILMVMRPDLLEGNQSSIKGFQERTKERALFVSWAPQLKILAHSAIAGFLTHGGWNSFLESISMGVPFLCHPFFVDQPMVSRYIASVWKVGLELKQEDGTLDRVDVEQKVRALTAKESGIRANAAAWRDVVRGAVEDGGSSQRNMVAFVADMCKRAQAVKSRT</sequence>
<gene>
    <name evidence="3" type="ORF">KC19_1G069200</name>
</gene>
<dbReference type="GO" id="GO:0008194">
    <property type="term" value="F:UDP-glycosyltransferase activity"/>
    <property type="evidence" value="ECO:0007669"/>
    <property type="project" value="InterPro"/>
</dbReference>
<keyword evidence="4" id="KW-1185">Reference proteome</keyword>
<dbReference type="InterPro" id="IPR002213">
    <property type="entry name" value="UDP_glucos_trans"/>
</dbReference>
<keyword evidence="2" id="KW-0808">Transferase</keyword>
<evidence type="ECO:0000313" key="3">
    <source>
        <dbReference type="EMBL" id="KAG0590072.1"/>
    </source>
</evidence>
<proteinExistence type="inferred from homology"/>
<accession>A0A8T0J4C9</accession>
<evidence type="ECO:0000256" key="2">
    <source>
        <dbReference type="ARBA" id="ARBA00022679"/>
    </source>
</evidence>
<evidence type="ECO:0000256" key="1">
    <source>
        <dbReference type="ARBA" id="ARBA00009995"/>
    </source>
</evidence>